<dbReference type="Gene3D" id="1.25.40.10">
    <property type="entry name" value="Tetratricopeptide repeat domain"/>
    <property type="match status" value="1"/>
</dbReference>
<dbReference type="InterPro" id="IPR011990">
    <property type="entry name" value="TPR-like_helical_dom_sf"/>
</dbReference>
<proteinExistence type="predicted"/>
<dbReference type="PRINTS" id="PR00109">
    <property type="entry name" value="TYRKINASE"/>
</dbReference>
<feature type="coiled-coil region" evidence="2">
    <location>
        <begin position="321"/>
        <end position="359"/>
    </location>
</feature>
<evidence type="ECO:0000256" key="1">
    <source>
        <dbReference type="PROSITE-ProRule" id="PRU10141"/>
    </source>
</evidence>
<keyword evidence="1" id="KW-0067">ATP-binding</keyword>
<dbReference type="InterPro" id="IPR001245">
    <property type="entry name" value="Ser-Thr/Tyr_kinase_cat_dom"/>
</dbReference>
<dbReference type="PANTHER" id="PTHR45011:SF1">
    <property type="entry name" value="DAP3-BINDING CELL DEATH ENHANCER 1"/>
    <property type="match status" value="1"/>
</dbReference>
<dbReference type="SMART" id="SM00671">
    <property type="entry name" value="SEL1"/>
    <property type="match status" value="6"/>
</dbReference>
<dbReference type="EMBL" id="JAPFFF010000012">
    <property type="protein sequence ID" value="KAK8876598.1"/>
    <property type="molecule type" value="Genomic_DNA"/>
</dbReference>
<dbReference type="InterPro" id="IPR000719">
    <property type="entry name" value="Prot_kinase_dom"/>
</dbReference>
<evidence type="ECO:0000256" key="2">
    <source>
        <dbReference type="SAM" id="Coils"/>
    </source>
</evidence>
<dbReference type="SUPFAM" id="SSF56112">
    <property type="entry name" value="Protein kinase-like (PK-like)"/>
    <property type="match status" value="1"/>
</dbReference>
<evidence type="ECO:0000259" key="3">
    <source>
        <dbReference type="PROSITE" id="PS50011"/>
    </source>
</evidence>
<accession>A0ABR2JF69</accession>
<dbReference type="SUPFAM" id="SSF81901">
    <property type="entry name" value="HCP-like"/>
    <property type="match status" value="2"/>
</dbReference>
<evidence type="ECO:0000313" key="4">
    <source>
        <dbReference type="EMBL" id="KAK8876598.1"/>
    </source>
</evidence>
<keyword evidence="2" id="KW-0175">Coiled coil</keyword>
<dbReference type="InterPro" id="IPR006597">
    <property type="entry name" value="Sel1-like"/>
</dbReference>
<dbReference type="PANTHER" id="PTHR45011">
    <property type="entry name" value="DAP3-BINDING CELL DEATH ENHANCER 1"/>
    <property type="match status" value="1"/>
</dbReference>
<organism evidence="4 5">
    <name type="scientific">Tritrichomonas musculus</name>
    <dbReference type="NCBI Taxonomy" id="1915356"/>
    <lineage>
        <taxon>Eukaryota</taxon>
        <taxon>Metamonada</taxon>
        <taxon>Parabasalia</taxon>
        <taxon>Tritrichomonadida</taxon>
        <taxon>Tritrichomonadidae</taxon>
        <taxon>Tritrichomonas</taxon>
    </lineage>
</organism>
<dbReference type="InterPro" id="IPR052748">
    <property type="entry name" value="ISR_Activator"/>
</dbReference>
<dbReference type="InterPro" id="IPR011009">
    <property type="entry name" value="Kinase-like_dom_sf"/>
</dbReference>
<name>A0ABR2JF69_9EUKA</name>
<dbReference type="Proteomes" id="UP001470230">
    <property type="component" value="Unassembled WGS sequence"/>
</dbReference>
<dbReference type="PROSITE" id="PS50011">
    <property type="entry name" value="PROTEIN_KINASE_DOM"/>
    <property type="match status" value="1"/>
</dbReference>
<keyword evidence="1" id="KW-0547">Nucleotide-binding</keyword>
<dbReference type="PROSITE" id="PS00107">
    <property type="entry name" value="PROTEIN_KINASE_ATP"/>
    <property type="match status" value="1"/>
</dbReference>
<feature type="binding site" evidence="1">
    <location>
        <position position="43"/>
    </location>
    <ligand>
        <name>ATP</name>
        <dbReference type="ChEBI" id="CHEBI:30616"/>
    </ligand>
</feature>
<sequence>MELESLFFNIADFKLQNHSIGEGRFSRVYVANNVNDNKNYAVKILNSENGFNGHDQMLLLQQSLILHKLKHPCIVKFKGLNFQSFKDPSKLSPSIITKYLPTGSLRLFLDKEKKGLAESDWTATKKFINLLGISRGMHYLHKHGVIHGNLKPENILTNEDFYPHICDYGLPLSNRNKLTIQGQINTELYIAPELFESDSKCSSSADIYAFGMLAYEIVTGELPFKEHDGLTAVSISSKISNGERPEIPDRVPEKMSNLIQRCWSQDPKDRPSFDEIFRELSSDPSMLGEAVDEDEIYDYIDMLAEREKEQGKIQKKKHVELNDLKKKFININEDFQSKERRYHREIESLKEANEVLKKKLQPSQVSNDLLLRGICKLWGSPKELNPDAGLSILKQLSEQGNSQASFILGLLYQSEKFVEPSFSKSLYYYQRSTTQGNTYGPVRLGICYHLGYGVEQSSTKALDCYKKAAEQMNSFGFNSLGFCYYNGFAVETNYAKALEYYTRAAELGNSESINSLGICYTNGTGVEQNYTTAIEYYLKAAELGNSNSYNSLGFCYSNGKGIEKNLSKAIECYEKSAEMGNPNAYLNLGICYESGQGVEVNMQKAVECYEKAAKLGNVTAKNRLSKNKPRGVTVESNSESI</sequence>
<dbReference type="Pfam" id="PF08238">
    <property type="entry name" value="Sel1"/>
    <property type="match status" value="6"/>
</dbReference>
<keyword evidence="5" id="KW-1185">Reference proteome</keyword>
<protein>
    <recommendedName>
        <fullName evidence="3">Protein kinase domain-containing protein</fullName>
    </recommendedName>
</protein>
<reference evidence="4 5" key="1">
    <citation type="submission" date="2024-04" db="EMBL/GenBank/DDBJ databases">
        <title>Tritrichomonas musculus Genome.</title>
        <authorList>
            <person name="Alves-Ferreira E."/>
            <person name="Grigg M."/>
            <person name="Lorenzi H."/>
            <person name="Galac M."/>
        </authorList>
    </citation>
    <scope>NUCLEOTIDE SEQUENCE [LARGE SCALE GENOMIC DNA]</scope>
    <source>
        <strain evidence="4 5">EAF2021</strain>
    </source>
</reference>
<gene>
    <name evidence="4" type="ORF">M9Y10_006816</name>
</gene>
<comment type="caution">
    <text evidence="4">The sequence shown here is derived from an EMBL/GenBank/DDBJ whole genome shotgun (WGS) entry which is preliminary data.</text>
</comment>
<evidence type="ECO:0000313" key="5">
    <source>
        <dbReference type="Proteomes" id="UP001470230"/>
    </source>
</evidence>
<dbReference type="Gene3D" id="1.10.510.10">
    <property type="entry name" value="Transferase(Phosphotransferase) domain 1"/>
    <property type="match status" value="1"/>
</dbReference>
<dbReference type="Pfam" id="PF07714">
    <property type="entry name" value="PK_Tyr_Ser-Thr"/>
    <property type="match status" value="1"/>
</dbReference>
<feature type="domain" description="Protein kinase" evidence="3">
    <location>
        <begin position="14"/>
        <end position="286"/>
    </location>
</feature>
<dbReference type="InterPro" id="IPR017441">
    <property type="entry name" value="Protein_kinase_ATP_BS"/>
</dbReference>